<proteinExistence type="evidence at transcript level"/>
<dbReference type="AlphaFoldDB" id="A7ATY4"/>
<gene>
    <name evidence="2 3" type="ORF">BBOV_II004400</name>
</gene>
<dbReference type="GO" id="GO:0034220">
    <property type="term" value="P:monoatomic ion transmembrane transport"/>
    <property type="evidence" value="ECO:0007669"/>
    <property type="project" value="UniProtKB-KW"/>
</dbReference>
<dbReference type="eggNOG" id="KOG2723">
    <property type="taxonomic scope" value="Eukaryota"/>
</dbReference>
<reference evidence="2" key="3">
    <citation type="journal article" date="2014" name="BMC Genomics">
        <title>The Babesia bovis gene and promoter model: an update from full-length EST analysis.</title>
        <authorList>
            <person name="Yamagishi J."/>
            <person name="Wakaguri H."/>
            <person name="Yokoyama N."/>
            <person name="Yamashita R."/>
            <person name="Suzuki Y."/>
            <person name="Xuan X."/>
            <person name="Igarashi I."/>
        </authorList>
    </citation>
    <scope>NUCLEOTIDE SEQUENCE</scope>
    <source>
        <strain evidence="2">Texas</strain>
    </source>
</reference>
<dbReference type="InterPro" id="IPR011333">
    <property type="entry name" value="SKP1/BTB/POZ_sf"/>
</dbReference>
<reference evidence="4" key="4">
    <citation type="journal article" date="2020" name="Data Brief">
        <title>Transcriptome dataset of Babesia bovis life stages within vertebrate and invertebrate hosts.</title>
        <authorList>
            <person name="Ueti M.W."/>
            <person name="Johnson W.C."/>
            <person name="Kappmeyer L.S."/>
            <person name="Herndon D.R."/>
            <person name="Mousel M.R."/>
            <person name="Reif K.E."/>
            <person name="Taus N.S."/>
            <person name="Ifeonu O.O."/>
            <person name="Silva J.C."/>
            <person name="Suarez C.E."/>
            <person name="Brayton K.A."/>
        </authorList>
    </citation>
    <scope>NUCLEOTIDE SEQUENCE [LARGE SCALE GENOMIC DNA]</scope>
</reference>
<feature type="domain" description="Potassium channel tetramerisation-type BTB" evidence="1">
    <location>
        <begin position="36"/>
        <end position="143"/>
    </location>
</feature>
<reference evidence="4" key="5">
    <citation type="journal article" date="2021" name="Int. J. Parasitol.">
        <title>Comparative analysis of gene expression between Babesia bovis blood stages and kinetes allowed by improved genome annotation.</title>
        <authorList>
            <person name="Ueti M.W."/>
            <person name="Johnson W.C."/>
            <person name="Kappmeyer L.S."/>
            <person name="Herndon D.R."/>
            <person name="Mousel M.R."/>
            <person name="Reif K.E."/>
            <person name="Taus N.S."/>
            <person name="Ifeonu O.O."/>
            <person name="Silva J.C."/>
            <person name="Suarez C.E."/>
            <person name="Brayton K.A."/>
        </authorList>
    </citation>
    <scope>NUCLEOTIDE SEQUENCE [LARGE SCALE GENOMIC DNA]</scope>
</reference>
<dbReference type="InterPro" id="IPR003131">
    <property type="entry name" value="T1-type_BTB"/>
</dbReference>
<dbReference type="KEGG" id="bbo:BBOV_II004400"/>
<reference evidence="3" key="2">
    <citation type="submission" date="2007-08" db="EMBL/GenBank/DDBJ databases">
        <authorList>
            <person name="Nene V."/>
        </authorList>
    </citation>
    <scope>NUCLEOTIDE SEQUENCE</scope>
    <source>
        <strain evidence="3">T2Bo</strain>
    </source>
</reference>
<keyword evidence="3" id="KW-0813">Transport</keyword>
<dbReference type="PANTHER" id="PTHR14499:SF136">
    <property type="entry name" value="GH08630P"/>
    <property type="match status" value="1"/>
</dbReference>
<dbReference type="STRING" id="5865.A7ATY4"/>
<evidence type="ECO:0000313" key="3">
    <source>
        <dbReference type="EMBL" id="EDO06395.1"/>
    </source>
</evidence>
<name>A7ATY4_BABBO</name>
<reference evidence="3 4" key="1">
    <citation type="journal article" date="2007" name="PLoS Pathog.">
        <title>Genome sequence of Babesia bovis and comparative analysis of apicomplexan hemoprotozoa.</title>
        <authorList>
            <person name="Brayton K.A."/>
            <person name="Lau A.O.T."/>
            <person name="Herndon D.R."/>
            <person name="Hannick L."/>
            <person name="Kappmeyer L.S."/>
            <person name="Berens S.J."/>
            <person name="Bidwell S.L."/>
            <person name="Brown W.C."/>
            <person name="Crabtree J."/>
            <person name="Fadrosh D."/>
            <person name="Feldblum T."/>
            <person name="Forberger H.A."/>
            <person name="Haas B.J."/>
            <person name="Howell J.M."/>
            <person name="Khouri H."/>
            <person name="Koo H."/>
            <person name="Mann D.J."/>
            <person name="Norimine J."/>
            <person name="Paulsen I.T."/>
            <person name="Radune D."/>
            <person name="Ren Q."/>
            <person name="Smith R.K. Jr."/>
            <person name="Suarez C.E."/>
            <person name="White O."/>
            <person name="Wortman J.R."/>
            <person name="Knowles D.P. Jr."/>
            <person name="McElwain T.F."/>
            <person name="Nene V.M."/>
        </authorList>
    </citation>
    <scope>NUCLEOTIDE SEQUENCE [LARGE SCALE GENOMIC DNA]</scope>
    <source>
        <strain evidence="3">T2Bo</strain>
    </source>
</reference>
<evidence type="ECO:0000313" key="2">
    <source>
        <dbReference type="EMBL" id="BAN66231.1"/>
    </source>
</evidence>
<dbReference type="Proteomes" id="UP000002173">
    <property type="component" value="Unassembled WGS sequence"/>
</dbReference>
<keyword evidence="4" id="KW-1185">Reference proteome</keyword>
<keyword evidence="3" id="KW-0407">Ion channel</keyword>
<protein>
    <submittedName>
        <fullName evidence="3">K+ channel tetramerisation domain containing protein</fullName>
    </submittedName>
</protein>
<accession>A7ATY4</accession>
<evidence type="ECO:0000313" key="4">
    <source>
        <dbReference type="Proteomes" id="UP000002173"/>
    </source>
</evidence>
<dbReference type="Pfam" id="PF02214">
    <property type="entry name" value="BTB_2"/>
    <property type="match status" value="1"/>
</dbReference>
<dbReference type="GeneID" id="5478192"/>
<dbReference type="Gene3D" id="3.30.710.10">
    <property type="entry name" value="Potassium Channel Kv1.1, Chain A"/>
    <property type="match status" value="1"/>
</dbReference>
<dbReference type="RefSeq" id="XP_001609963.1">
    <property type="nucleotide sequence ID" value="XM_001609913.1"/>
</dbReference>
<dbReference type="SUPFAM" id="SSF54695">
    <property type="entry name" value="POZ domain"/>
    <property type="match status" value="1"/>
</dbReference>
<sequence>MMFTTKKHCVDGGQWPYSDPGKRQVDTPSESLVGIVNLNVGGVSYTTTYSTLIKYENSRLSLYFRQLHAYLTQSTPIADVDASFAYVTNDKNSPYPTVFIDRDGRRFGYILDYLRDGEVALPADITLCRQLLQDARFFKLPGLESLISSIMEGKNTYSQTQVMTPPRNAVLSSTDLMTLDPIHPMMDDSCQVITPSRDGYAGKKMLSSDVSFGAVNTYEENNNMFHSQQSYDEETFSSQKSYLQIDENDNIEDAGLFIQTTQISQMGNKEFSTSMDF</sequence>
<dbReference type="OMA" id="FYPRSQY"/>
<dbReference type="PANTHER" id="PTHR14499">
    <property type="entry name" value="POTASSIUM CHANNEL TETRAMERIZATION DOMAIN-CONTAINING"/>
    <property type="match status" value="1"/>
</dbReference>
<keyword evidence="3" id="KW-0406">Ion transport</keyword>
<evidence type="ECO:0000259" key="1">
    <source>
        <dbReference type="Pfam" id="PF02214"/>
    </source>
</evidence>
<dbReference type="EMBL" id="AK442437">
    <property type="protein sequence ID" value="BAN66231.1"/>
    <property type="molecule type" value="mRNA"/>
</dbReference>
<dbReference type="EMBL" id="AAXT01000003">
    <property type="protein sequence ID" value="EDO06395.1"/>
    <property type="molecule type" value="Genomic_DNA"/>
</dbReference>
<organism evidence="3 4">
    <name type="scientific">Babesia bovis</name>
    <dbReference type="NCBI Taxonomy" id="5865"/>
    <lineage>
        <taxon>Eukaryota</taxon>
        <taxon>Sar</taxon>
        <taxon>Alveolata</taxon>
        <taxon>Apicomplexa</taxon>
        <taxon>Aconoidasida</taxon>
        <taxon>Piroplasmida</taxon>
        <taxon>Babesiidae</taxon>
        <taxon>Babesia</taxon>
    </lineage>
</organism>
<dbReference type="VEuPathDB" id="PiroplasmaDB:BBOV_II004400"/>
<dbReference type="GO" id="GO:0051260">
    <property type="term" value="P:protein homooligomerization"/>
    <property type="evidence" value="ECO:0007669"/>
    <property type="project" value="InterPro"/>
</dbReference>